<dbReference type="GO" id="GO:0005634">
    <property type="term" value="C:nucleus"/>
    <property type="evidence" value="ECO:0007669"/>
    <property type="project" value="TreeGrafter"/>
</dbReference>
<evidence type="ECO:0000313" key="3">
    <source>
        <dbReference type="RefSeq" id="XP_012670278.2"/>
    </source>
</evidence>
<reference evidence="3" key="1">
    <citation type="submission" date="2025-08" db="UniProtKB">
        <authorList>
            <consortium name="RefSeq"/>
        </authorList>
    </citation>
    <scope>IDENTIFICATION</scope>
</reference>
<name>A0A6P3VEQ8_CLUHA</name>
<protein>
    <submittedName>
        <fullName evidence="3">Uncharacterized protein LOC105889064</fullName>
    </submittedName>
</protein>
<feature type="compositionally biased region" description="Polar residues" evidence="1">
    <location>
        <begin position="488"/>
        <end position="497"/>
    </location>
</feature>
<feature type="region of interest" description="Disordered" evidence="1">
    <location>
        <begin position="484"/>
        <end position="511"/>
    </location>
</feature>
<dbReference type="GeneID" id="105889064"/>
<feature type="compositionally biased region" description="Polar residues" evidence="1">
    <location>
        <begin position="765"/>
        <end position="776"/>
    </location>
</feature>
<proteinExistence type="predicted"/>
<dbReference type="KEGG" id="char:105889064"/>
<feature type="region of interest" description="Disordered" evidence="1">
    <location>
        <begin position="765"/>
        <end position="828"/>
    </location>
</feature>
<accession>A0A6P3VEQ8</accession>
<sequence length="828" mass="93224">MVNAKESSKTKANQLVWTNSEVKLLLRVTLDYKSNKLQEGVDWESCKWKYEDIKGLFEAQYPNKSTEKDFPHDVKTISRIQVQTKLKNIRKNYRKAVVAGRRSGSRVVLKYFELCEQLWGGSPATQCIDAAIETSDQEGIEDLEYSSSESAETADSEPTEAIQNLSPAVVKKRRDLLQAKLNNHRGDRLKRKVPATPLEQEDLQIKRRMEEKNPGTFSVQTRSSRRLISADTVSSLRPCPHAVTLLQTTEENGEGDMEHANKACKLYTNSAEEDDNNKKMANAKESSKTKIDLLVWTDNEVKLLLQVTLDYKSNKIQEGVDWESCKSKYEDIKGLFEAQYPNNSTGGDFPHDAKTMSRIQVTTKLKNIKRNYRKAVDTGCRSGNGRVVLMNFELCEQLWGGSPATQCIDAAIETGDLEDLEVSSPETAETADSEPTEAIQNLSPAVVKKRRDLLQAKLNNHRGDRLKRKVPATPLEQSHKVAEMKISKGSSRTNSAVEENNNNKKIANAEESSKTQIDSLVWTDDEVKLLLQVTLDYKSNKIQEGVEWESCKSKYEDIKGLFEAQYPKNSTEKDFPHDAKTISRVQVTSKLKNVKMNYRKAVDAGRRSGNGRVVLIYFELCEQLWGGSPATQCIDAAIETSDQEGIEDLEYSSSESEETADSEPTEAIRNFPPAVVKKRRDLLQAKLNNHRGDRLKRKVPATPLEQEDLQIKRRMLALMEENSRRNSDNIAQINTNIGQITSTIQDGISLMRELLLQPNASNFAHPHSSSVGNGQFQGHPPAFMHTTPHPSTPAFRHTPRPQQANTHNHMPPQYPPTHAAPQQSFSYG</sequence>
<dbReference type="GO" id="GO:0006355">
    <property type="term" value="P:regulation of DNA-templated transcription"/>
    <property type="evidence" value="ECO:0007669"/>
    <property type="project" value="InterPro"/>
</dbReference>
<gene>
    <name evidence="3" type="primary">LOC105889064</name>
</gene>
<dbReference type="RefSeq" id="XP_012670278.2">
    <property type="nucleotide sequence ID" value="XM_012814824.3"/>
</dbReference>
<organism evidence="2 3">
    <name type="scientific">Clupea harengus</name>
    <name type="common">Atlantic herring</name>
    <dbReference type="NCBI Taxonomy" id="7950"/>
    <lineage>
        <taxon>Eukaryota</taxon>
        <taxon>Metazoa</taxon>
        <taxon>Chordata</taxon>
        <taxon>Craniata</taxon>
        <taxon>Vertebrata</taxon>
        <taxon>Euteleostomi</taxon>
        <taxon>Actinopterygii</taxon>
        <taxon>Neopterygii</taxon>
        <taxon>Teleostei</taxon>
        <taxon>Clupei</taxon>
        <taxon>Clupeiformes</taxon>
        <taxon>Clupeoidei</taxon>
        <taxon>Clupeidae</taxon>
        <taxon>Clupea</taxon>
    </lineage>
</organism>
<dbReference type="PANTHER" id="PTHR31662">
    <property type="entry name" value="BNAANNG10740D PROTEIN-RELATED"/>
    <property type="match status" value="1"/>
</dbReference>
<dbReference type="Proteomes" id="UP000515152">
    <property type="component" value="Chromosome 6"/>
</dbReference>
<dbReference type="InterPro" id="IPR007592">
    <property type="entry name" value="GEBP"/>
</dbReference>
<evidence type="ECO:0000256" key="1">
    <source>
        <dbReference type="SAM" id="MobiDB-lite"/>
    </source>
</evidence>
<evidence type="ECO:0000313" key="2">
    <source>
        <dbReference type="Proteomes" id="UP000515152"/>
    </source>
</evidence>
<dbReference type="AlphaFoldDB" id="A0A6P3VEQ8"/>
<dbReference type="OrthoDB" id="5966073at2759"/>
<keyword evidence="2" id="KW-1185">Reference proteome</keyword>
<dbReference type="PANTHER" id="PTHR31662:SF33">
    <property type="entry name" value="DNA-BINDING STOREKEEPER PROTEIN TRANSCRIPTIONAL REGULATOR-LIKE PROTEIN"/>
    <property type="match status" value="1"/>
</dbReference>